<dbReference type="AlphaFoldDB" id="A0A1F7W0W7"/>
<dbReference type="SUPFAM" id="SSF82171">
    <property type="entry name" value="DPP6 N-terminal domain-like"/>
    <property type="match status" value="1"/>
</dbReference>
<gene>
    <name evidence="2" type="ORF">A2318_03435</name>
</gene>
<dbReference type="EMBL" id="MGFD01000068">
    <property type="protein sequence ID" value="OGL96421.1"/>
    <property type="molecule type" value="Genomic_DNA"/>
</dbReference>
<evidence type="ECO:0000313" key="2">
    <source>
        <dbReference type="EMBL" id="OGL96421.1"/>
    </source>
</evidence>
<comment type="caution">
    <text evidence="2">The sequence shown here is derived from an EMBL/GenBank/DDBJ whole genome shotgun (WGS) entry which is preliminary data.</text>
</comment>
<protein>
    <recommendedName>
        <fullName evidence="1">PEGA domain-containing protein</fullName>
    </recommendedName>
</protein>
<dbReference type="InterPro" id="IPR013229">
    <property type="entry name" value="PEGA"/>
</dbReference>
<name>A0A1F7W0W7_9BACT</name>
<reference evidence="2 3" key="1">
    <citation type="journal article" date="2016" name="Nat. Commun.">
        <title>Thousands of microbial genomes shed light on interconnected biogeochemical processes in an aquifer system.</title>
        <authorList>
            <person name="Anantharaman K."/>
            <person name="Brown C.T."/>
            <person name="Hug L.A."/>
            <person name="Sharon I."/>
            <person name="Castelle C.J."/>
            <person name="Probst A.J."/>
            <person name="Thomas B.C."/>
            <person name="Singh A."/>
            <person name="Wilkins M.J."/>
            <person name="Karaoz U."/>
            <person name="Brodie E.L."/>
            <person name="Williams K.H."/>
            <person name="Hubbard S.S."/>
            <person name="Banfield J.F."/>
        </authorList>
    </citation>
    <scope>NUCLEOTIDE SEQUENCE [LARGE SCALE GENOMIC DNA]</scope>
</reference>
<dbReference type="Proteomes" id="UP000177331">
    <property type="component" value="Unassembled WGS sequence"/>
</dbReference>
<organism evidence="2 3">
    <name type="scientific">Candidatus Uhrbacteria bacterium RIFOXYB2_FULL_45_11</name>
    <dbReference type="NCBI Taxonomy" id="1802421"/>
    <lineage>
        <taxon>Bacteria</taxon>
        <taxon>Candidatus Uhriibacteriota</taxon>
    </lineage>
</organism>
<proteinExistence type="predicted"/>
<dbReference type="STRING" id="1802421.A2318_03435"/>
<evidence type="ECO:0000313" key="3">
    <source>
        <dbReference type="Proteomes" id="UP000177331"/>
    </source>
</evidence>
<evidence type="ECO:0000259" key="1">
    <source>
        <dbReference type="Pfam" id="PF08308"/>
    </source>
</evidence>
<accession>A0A1F7W0W7</accession>
<dbReference type="Pfam" id="PF08308">
    <property type="entry name" value="PEGA"/>
    <property type="match status" value="1"/>
</dbReference>
<sequence length="443" mass="50048">MSRFWRTILFAVFAIGFLISAPLVVLYTAGYRYQFGSMHIVKAGVLSVTSLPKGANVFLNGTMSDKKTPAVIDNVLPGDIKIRLEKPGYSSWEKTLPVESGQSTFVPNAVLFLDGQPTQAINQTDVLTVAVQSPTRFAYLVNNKNVLEVWIKDDSVVQDLPILKQPLRTKSTYTLSWSHDGGYLLLTESASKKTQTIIRAYDGTVIPLPTTSLVDAWWNASSGHTLLYRVGSEIRAFGIDTDLSFPKKLIADDAELKLEKTLVIQSGDQSVVSYLDENGIANIITYLPRGSYKFVYAPSSLIMLRDLNKNQLILLNPNQKNTILLHEEVQQFKWSPKEDRLVFSNGFDINILTISSGYTETLTRFSESLTDLIWYPLGDEVLYSKNHDIRALELDRRDVRNEIALVRDYVVQSMWLNKDGSSLYFFGQYKDDPTTIFERRLQK</sequence>
<feature type="domain" description="PEGA" evidence="1">
    <location>
        <begin position="44"/>
        <end position="104"/>
    </location>
</feature>